<evidence type="ECO:0000256" key="1">
    <source>
        <dbReference type="SAM" id="MobiDB-lite"/>
    </source>
</evidence>
<dbReference type="InParanoid" id="A0A074YCV4"/>
<dbReference type="Pfam" id="PF12738">
    <property type="entry name" value="PTCB-BRCT"/>
    <property type="match status" value="1"/>
</dbReference>
<sequence length="905" mass="100215">MAGADDLLFSGVTFTVLTGPTIDSVQEERLIQILTHKGATFIPRREDGSINNITRHTHIITGDIEFPEYSKALDYNIHVVRPSWVESSSEKGRQTQARQHSPDPSMFFREVIVSCAELPEGDKDAIIAGTLALGGLYSAPLTKLVTHVVALDMHNDKCRTVQAKDLACKIVLPHWFDDCLKLGKLINEGPYLLPDPEILRASSDEPVRARSTPGLDGATSAVAGAPPAYNPPISPSDSRKQLAVFKDKKVLFSKDLNVNDHLAKTLRHLVSQAGGSLTTDVEECDVYIGHYRDGMDYVAASQAEKTVGNLSWFYNVINRNKWTNPLGKLLHYPVPRDGIPGFKGKRISLSNYSGEARIYLENLCKEAGADFTKTMKQDNTHLITAHTHSEKCDAAQEWNIDIVNHLWLEESYAKCAAQSLTNKRFTHFPPRTNLSEIVGQTPIDINKVRKLYFANGEKTIKDAEPGTKTPHPFRGAVRAPDTSPRKGVPASSAATSKAKSFVDAPEPMDVDGDENDSSEFLPAPQTAKRRKTRVGSDAAMATPSMLRTTGRENSPPTTGRASKEKALRDLHALKDDVLLYDRERKRKGGVVHGGRRTAEPEEEQPVVTKAAATKTRNKRKSDDMGDDTAEISETEIAGVKGKAKKVKTDNGPPVKFTMLVTGDERWLGNMKREAIEKAKLRAIGIKITTEPSECSLLCAPRILRTKKFIAALAKSPFVVNIGYLDSALANETLPDLDDHLLKDGEAEQRLGFLMDDALDRADMNKNHLLHGWTIFITEKVPGGFETYKEIISINGGTAILYKGRSNVIPGPRYNPGGDRDRGSWVQNQGLEEIEPNQVFLISGTLPEEVKLWQKFRDEADRKDCDAMIVKTDWLINLAMSQQIEWDEKWALKESLVPGYEEGRGK</sequence>
<dbReference type="SMART" id="SM00292">
    <property type="entry name" value="BRCT"/>
    <property type="match status" value="5"/>
</dbReference>
<dbReference type="Pfam" id="PF00533">
    <property type="entry name" value="BRCT"/>
    <property type="match status" value="1"/>
</dbReference>
<feature type="compositionally biased region" description="Polar residues" evidence="1">
    <location>
        <begin position="545"/>
        <end position="560"/>
    </location>
</feature>
<dbReference type="FunFam" id="3.40.50.10190:FF:000048">
    <property type="entry name" value="DNA repair protein Rtt107"/>
    <property type="match status" value="1"/>
</dbReference>
<gene>
    <name evidence="3" type="ORF">AUEXF2481DRAFT_450352</name>
</gene>
<dbReference type="CDD" id="cd00027">
    <property type="entry name" value="BRCT"/>
    <property type="match status" value="1"/>
</dbReference>
<dbReference type="InterPro" id="IPR001357">
    <property type="entry name" value="BRCT_dom"/>
</dbReference>
<dbReference type="PANTHER" id="PTHR47667">
    <property type="entry name" value="REGULATOR OF TY1 TRANSPOSITION PROTEIN 107"/>
    <property type="match status" value="1"/>
</dbReference>
<dbReference type="CDD" id="cd18438">
    <property type="entry name" value="BRCT_BRC1_like_rpt4"/>
    <property type="match status" value="1"/>
</dbReference>
<feature type="domain" description="BRCT" evidence="2">
    <location>
        <begin position="102"/>
        <end position="193"/>
    </location>
</feature>
<feature type="compositionally biased region" description="Acidic residues" evidence="1">
    <location>
        <begin position="624"/>
        <end position="633"/>
    </location>
</feature>
<dbReference type="PROSITE" id="PS50172">
    <property type="entry name" value="BRCT"/>
    <property type="match status" value="3"/>
</dbReference>
<keyword evidence="4" id="KW-1185">Reference proteome</keyword>
<dbReference type="GO" id="GO:0005634">
    <property type="term" value="C:nucleus"/>
    <property type="evidence" value="ECO:0007669"/>
    <property type="project" value="TreeGrafter"/>
</dbReference>
<dbReference type="CDD" id="cd18437">
    <property type="entry name" value="BRCT_BRC1_like_rpt3"/>
    <property type="match status" value="1"/>
</dbReference>
<dbReference type="Pfam" id="PF16770">
    <property type="entry name" value="RTT107_BRCT_5"/>
    <property type="match status" value="1"/>
</dbReference>
<evidence type="ECO:0000313" key="4">
    <source>
        <dbReference type="Proteomes" id="UP000030641"/>
    </source>
</evidence>
<name>A0A074YCV4_AURSE</name>
<feature type="region of interest" description="Disordered" evidence="1">
    <location>
        <begin position="461"/>
        <end position="566"/>
    </location>
</feature>
<dbReference type="HOGENOM" id="CLU_002149_2_0_1"/>
<dbReference type="SUPFAM" id="SSF52113">
    <property type="entry name" value="BRCT domain"/>
    <property type="match status" value="4"/>
</dbReference>
<accession>A0A074YCV4</accession>
<dbReference type="PANTHER" id="PTHR47667:SF1">
    <property type="entry name" value="REGULATOR OF TY1 TRANSPOSITION PROTEIN 107"/>
    <property type="match status" value="1"/>
</dbReference>
<organism evidence="3 4">
    <name type="scientific">Aureobasidium subglaciale (strain EXF-2481)</name>
    <name type="common">Aureobasidium pullulans var. subglaciale</name>
    <dbReference type="NCBI Taxonomy" id="1043005"/>
    <lineage>
        <taxon>Eukaryota</taxon>
        <taxon>Fungi</taxon>
        <taxon>Dikarya</taxon>
        <taxon>Ascomycota</taxon>
        <taxon>Pezizomycotina</taxon>
        <taxon>Dothideomycetes</taxon>
        <taxon>Dothideomycetidae</taxon>
        <taxon>Dothideales</taxon>
        <taxon>Saccotheciaceae</taxon>
        <taxon>Aureobasidium</taxon>
    </lineage>
</organism>
<dbReference type="GO" id="GO:0035361">
    <property type="term" value="C:Cul8-RING ubiquitin ligase complex"/>
    <property type="evidence" value="ECO:0007669"/>
    <property type="project" value="TreeGrafter"/>
</dbReference>
<reference evidence="3 4" key="1">
    <citation type="journal article" date="2014" name="BMC Genomics">
        <title>Genome sequencing of four Aureobasidium pullulans varieties: biotechnological potential, stress tolerance, and description of new species.</title>
        <authorList>
            <person name="Gostin Ar C."/>
            <person name="Ohm R.A."/>
            <person name="Kogej T."/>
            <person name="Sonjak S."/>
            <person name="Turk M."/>
            <person name="Zajc J."/>
            <person name="Zalar P."/>
            <person name="Grube M."/>
            <person name="Sun H."/>
            <person name="Han J."/>
            <person name="Sharma A."/>
            <person name="Chiniquy J."/>
            <person name="Ngan C.Y."/>
            <person name="Lipzen A."/>
            <person name="Barry K."/>
            <person name="Grigoriev I.V."/>
            <person name="Gunde-Cimerman N."/>
        </authorList>
    </citation>
    <scope>NUCLEOTIDE SEQUENCE [LARGE SCALE GENOMIC DNA]</scope>
    <source>
        <strain evidence="3 4">EXF-2481</strain>
    </source>
</reference>
<proteinExistence type="predicted"/>
<dbReference type="AlphaFoldDB" id="A0A074YCV4"/>
<feature type="region of interest" description="Disordered" evidence="1">
    <location>
        <begin position="588"/>
        <end position="633"/>
    </location>
</feature>
<dbReference type="EMBL" id="KL584774">
    <property type="protein sequence ID" value="KEQ91967.1"/>
    <property type="molecule type" value="Genomic_DNA"/>
</dbReference>
<dbReference type="InterPro" id="IPR053036">
    <property type="entry name" value="CellCycle_DNARepair_Reg"/>
</dbReference>
<dbReference type="CDD" id="cd18436">
    <property type="entry name" value="BRCT_BRC1_like_rpt2"/>
    <property type="match status" value="1"/>
</dbReference>
<dbReference type="Proteomes" id="UP000030641">
    <property type="component" value="Unassembled WGS sequence"/>
</dbReference>
<evidence type="ECO:0000313" key="3">
    <source>
        <dbReference type="EMBL" id="KEQ91967.1"/>
    </source>
</evidence>
<feature type="compositionally biased region" description="Acidic residues" evidence="1">
    <location>
        <begin position="506"/>
        <end position="517"/>
    </location>
</feature>
<dbReference type="OMA" id="SWLYHLI"/>
<dbReference type="GO" id="GO:0006302">
    <property type="term" value="P:double-strand break repair"/>
    <property type="evidence" value="ECO:0007669"/>
    <property type="project" value="TreeGrafter"/>
</dbReference>
<dbReference type="STRING" id="1043005.A0A074YCV4"/>
<dbReference type="RefSeq" id="XP_013340455.1">
    <property type="nucleotide sequence ID" value="XM_013485001.1"/>
</dbReference>
<feature type="domain" description="BRCT" evidence="2">
    <location>
        <begin position="4"/>
        <end position="93"/>
    </location>
</feature>
<dbReference type="GeneID" id="25367837"/>
<dbReference type="Gene3D" id="3.40.50.10190">
    <property type="entry name" value="BRCT domain"/>
    <property type="match status" value="5"/>
</dbReference>
<feature type="domain" description="BRCT" evidence="2">
    <location>
        <begin position="342"/>
        <end position="414"/>
    </location>
</feature>
<feature type="compositionally biased region" description="Low complexity" evidence="1">
    <location>
        <begin position="490"/>
        <end position="499"/>
    </location>
</feature>
<evidence type="ECO:0000259" key="2">
    <source>
        <dbReference type="PROSITE" id="PS50172"/>
    </source>
</evidence>
<dbReference type="InterPro" id="IPR036420">
    <property type="entry name" value="BRCT_dom_sf"/>
</dbReference>
<protein>
    <recommendedName>
        <fullName evidence="2">BRCT domain-containing protein</fullName>
    </recommendedName>
</protein>
<dbReference type="GO" id="GO:1990683">
    <property type="term" value="P:DNA double-strand break attachment to nuclear envelope"/>
    <property type="evidence" value="ECO:0007669"/>
    <property type="project" value="TreeGrafter"/>
</dbReference>
<dbReference type="OrthoDB" id="342264at2759"/>